<comment type="caution">
    <text evidence="6">The sequence shown here is derived from an EMBL/GenBank/DDBJ whole genome shotgun (WGS) entry which is preliminary data.</text>
</comment>
<dbReference type="PANTHER" id="PTHR30055">
    <property type="entry name" value="HTH-TYPE TRANSCRIPTIONAL REGULATOR RUTR"/>
    <property type="match status" value="1"/>
</dbReference>
<reference evidence="6 7" key="1">
    <citation type="submission" date="2013-08" db="EMBL/GenBank/DDBJ databases">
        <title>Intrasporangium oryzae NRRL B-24470.</title>
        <authorList>
            <person name="Liu H."/>
            <person name="Wang G."/>
        </authorList>
    </citation>
    <scope>NUCLEOTIDE SEQUENCE [LARGE SCALE GENOMIC DNA]</scope>
    <source>
        <strain evidence="6 7">NRRL B-24470</strain>
    </source>
</reference>
<evidence type="ECO:0000256" key="2">
    <source>
        <dbReference type="ARBA" id="ARBA00023125"/>
    </source>
</evidence>
<dbReference type="SUPFAM" id="SSF48498">
    <property type="entry name" value="Tetracyclin repressor-like, C-terminal domain"/>
    <property type="match status" value="1"/>
</dbReference>
<feature type="domain" description="HTH tetR-type" evidence="5">
    <location>
        <begin position="14"/>
        <end position="74"/>
    </location>
</feature>
<dbReference type="Proteomes" id="UP000019489">
    <property type="component" value="Unassembled WGS sequence"/>
</dbReference>
<organism evidence="6 7">
    <name type="scientific">Intrasporangium oryzae NRRL B-24470</name>
    <dbReference type="NCBI Taxonomy" id="1386089"/>
    <lineage>
        <taxon>Bacteria</taxon>
        <taxon>Bacillati</taxon>
        <taxon>Actinomycetota</taxon>
        <taxon>Actinomycetes</taxon>
        <taxon>Micrococcales</taxon>
        <taxon>Intrasporangiaceae</taxon>
        <taxon>Intrasporangium</taxon>
    </lineage>
</organism>
<dbReference type="InterPro" id="IPR036271">
    <property type="entry name" value="Tet_transcr_reg_TetR-rel_C_sf"/>
</dbReference>
<dbReference type="Pfam" id="PF16859">
    <property type="entry name" value="TetR_C_11"/>
    <property type="match status" value="1"/>
</dbReference>
<dbReference type="GO" id="GO:0000976">
    <property type="term" value="F:transcription cis-regulatory region binding"/>
    <property type="evidence" value="ECO:0007669"/>
    <property type="project" value="TreeGrafter"/>
</dbReference>
<dbReference type="GO" id="GO:0003700">
    <property type="term" value="F:DNA-binding transcription factor activity"/>
    <property type="evidence" value="ECO:0007669"/>
    <property type="project" value="TreeGrafter"/>
</dbReference>
<dbReference type="Gene3D" id="1.10.10.60">
    <property type="entry name" value="Homeodomain-like"/>
    <property type="match status" value="1"/>
</dbReference>
<evidence type="ECO:0000259" key="5">
    <source>
        <dbReference type="PROSITE" id="PS50977"/>
    </source>
</evidence>
<dbReference type="Pfam" id="PF00440">
    <property type="entry name" value="TetR_N"/>
    <property type="match status" value="1"/>
</dbReference>
<feature type="DNA-binding region" description="H-T-H motif" evidence="4">
    <location>
        <begin position="37"/>
        <end position="56"/>
    </location>
</feature>
<gene>
    <name evidence="6" type="ORF">N865_13890</name>
</gene>
<dbReference type="eggNOG" id="COG1309">
    <property type="taxonomic scope" value="Bacteria"/>
</dbReference>
<dbReference type="InterPro" id="IPR050109">
    <property type="entry name" value="HTH-type_TetR-like_transc_reg"/>
</dbReference>
<sequence length="200" mass="21593">MKDGATRRPGGRTAQVRAAVLHATFRELAERGYAGMSLEHVALRAGVHKSTVYRRWATKANLLLDAVSTLAETRIPVPDTGDLDQDVRAFARMIAATMRSDDGAAVVRGLFGGATESPEVRDFLQGFWAGRFAQVRPIVERAVERGDLPEHTDADELIKHVGAPLYYRLLVTLDPVTATVADRAAAAALAAARAGVFSRD</sequence>
<dbReference type="PROSITE" id="PS50977">
    <property type="entry name" value="HTH_TETR_2"/>
    <property type="match status" value="1"/>
</dbReference>
<accession>W9G7E2</accession>
<proteinExistence type="predicted"/>
<keyword evidence="1" id="KW-0805">Transcription regulation</keyword>
<evidence type="ECO:0000256" key="4">
    <source>
        <dbReference type="PROSITE-ProRule" id="PRU00335"/>
    </source>
</evidence>
<dbReference type="EMBL" id="AWSA01000035">
    <property type="protein sequence ID" value="EWT00738.1"/>
    <property type="molecule type" value="Genomic_DNA"/>
</dbReference>
<dbReference type="InterPro" id="IPR009057">
    <property type="entry name" value="Homeodomain-like_sf"/>
</dbReference>
<dbReference type="RefSeq" id="WP_034807651.1">
    <property type="nucleotide sequence ID" value="NZ_AWSA01000035.1"/>
</dbReference>
<name>W9G7E2_9MICO</name>
<evidence type="ECO:0000313" key="6">
    <source>
        <dbReference type="EMBL" id="EWT00738.1"/>
    </source>
</evidence>
<protein>
    <submittedName>
        <fullName evidence="6">TetR family transcriptional regulator</fullName>
    </submittedName>
</protein>
<dbReference type="SUPFAM" id="SSF46689">
    <property type="entry name" value="Homeodomain-like"/>
    <property type="match status" value="1"/>
</dbReference>
<dbReference type="PRINTS" id="PR00455">
    <property type="entry name" value="HTHTETR"/>
</dbReference>
<evidence type="ECO:0000256" key="1">
    <source>
        <dbReference type="ARBA" id="ARBA00023015"/>
    </source>
</evidence>
<dbReference type="AlphaFoldDB" id="W9G7E2"/>
<dbReference type="InterPro" id="IPR011075">
    <property type="entry name" value="TetR_C"/>
</dbReference>
<dbReference type="Gene3D" id="1.10.357.10">
    <property type="entry name" value="Tetracycline Repressor, domain 2"/>
    <property type="match status" value="1"/>
</dbReference>
<dbReference type="STRING" id="1386089.N865_13890"/>
<evidence type="ECO:0000256" key="3">
    <source>
        <dbReference type="ARBA" id="ARBA00023163"/>
    </source>
</evidence>
<dbReference type="InterPro" id="IPR001647">
    <property type="entry name" value="HTH_TetR"/>
</dbReference>
<evidence type="ECO:0000313" key="7">
    <source>
        <dbReference type="Proteomes" id="UP000019489"/>
    </source>
</evidence>
<dbReference type="PANTHER" id="PTHR30055:SF148">
    <property type="entry name" value="TETR-FAMILY TRANSCRIPTIONAL REGULATOR"/>
    <property type="match status" value="1"/>
</dbReference>
<keyword evidence="3" id="KW-0804">Transcription</keyword>
<keyword evidence="7" id="KW-1185">Reference proteome</keyword>
<keyword evidence="2 4" id="KW-0238">DNA-binding</keyword>